<dbReference type="PANTHER" id="PTHR11034">
    <property type="entry name" value="N-MYC DOWNSTREAM REGULATED"/>
    <property type="match status" value="1"/>
</dbReference>
<dbReference type="InterPro" id="IPR029058">
    <property type="entry name" value="AB_hydrolase_fold"/>
</dbReference>
<gene>
    <name evidence="3" type="ORF">CDAUBV1_LOCUS14118</name>
</gene>
<keyword evidence="2" id="KW-1133">Transmembrane helix</keyword>
<evidence type="ECO:0000313" key="3">
    <source>
        <dbReference type="EMBL" id="CAL5139071.1"/>
    </source>
</evidence>
<dbReference type="Gene3D" id="3.40.50.1820">
    <property type="entry name" value="alpha/beta hydrolase"/>
    <property type="match status" value="1"/>
</dbReference>
<dbReference type="EMBL" id="CAXLJL010000589">
    <property type="protein sequence ID" value="CAL5139071.1"/>
    <property type="molecule type" value="Genomic_DNA"/>
</dbReference>
<reference evidence="3" key="1">
    <citation type="submission" date="2024-06" db="EMBL/GenBank/DDBJ databases">
        <authorList>
            <person name="Liu X."/>
            <person name="Lenzi L."/>
            <person name="Haldenby T S."/>
            <person name="Uol C."/>
        </authorList>
    </citation>
    <scope>NUCLEOTIDE SEQUENCE</scope>
</reference>
<dbReference type="InterPro" id="IPR004142">
    <property type="entry name" value="NDRG"/>
</dbReference>
<dbReference type="Proteomes" id="UP001497525">
    <property type="component" value="Unassembled WGS sequence"/>
</dbReference>
<sequence>MLTKEVIDTKRCGKITVFLQVCCFTFILAAFSAQGPLTYTVTILTVHDLGVNHNELVNFTAHESMDQLLNKCTWVHVLIPGQGDGDPDLPQNYTFPGMQELAEALGEICDALSLKHVVLFGEGAGANILARLAMVREDLVLGAVLIHCTGTTAGITENIRDRLFGWKLNTVGMNPSAESYLLFHRFGSMSEPEDEVELKHTLEGFRKSLRESVNPKNLNRFIMAFMARSNIIEKVDQIRCPVLFLTGSLASHNHTVHKLYNALRASAKNEPNRLKHIELIQLDDVANVLRERPDRVAETLQYFIQGLGLAGGVVSRRMSTTLPPPQARMRSLSMEEYDQPKGVSTCIYDKHRKYSTALGDSGDAEKPQNARI</sequence>
<dbReference type="AlphaFoldDB" id="A0AAV2TQC4"/>
<dbReference type="SUPFAM" id="SSF53474">
    <property type="entry name" value="alpha/beta-Hydrolases"/>
    <property type="match status" value="1"/>
</dbReference>
<name>A0AAV2TQC4_CALDB</name>
<protein>
    <recommendedName>
        <fullName evidence="5">N-myc downstream regulated</fullName>
    </recommendedName>
</protein>
<comment type="caution">
    <text evidence="3">The sequence shown here is derived from an EMBL/GenBank/DDBJ whole genome shotgun (WGS) entry which is preliminary data.</text>
</comment>
<keyword evidence="2" id="KW-0812">Transmembrane</keyword>
<proteinExistence type="inferred from homology"/>
<accession>A0AAV2TQC4</accession>
<evidence type="ECO:0000256" key="1">
    <source>
        <dbReference type="ARBA" id="ARBA00005598"/>
    </source>
</evidence>
<organism evidence="3 4">
    <name type="scientific">Calicophoron daubneyi</name>
    <name type="common">Rumen fluke</name>
    <name type="synonym">Paramphistomum daubneyi</name>
    <dbReference type="NCBI Taxonomy" id="300641"/>
    <lineage>
        <taxon>Eukaryota</taxon>
        <taxon>Metazoa</taxon>
        <taxon>Spiralia</taxon>
        <taxon>Lophotrochozoa</taxon>
        <taxon>Platyhelminthes</taxon>
        <taxon>Trematoda</taxon>
        <taxon>Digenea</taxon>
        <taxon>Plagiorchiida</taxon>
        <taxon>Pronocephalata</taxon>
        <taxon>Paramphistomoidea</taxon>
        <taxon>Paramphistomidae</taxon>
        <taxon>Calicophoron</taxon>
    </lineage>
</organism>
<evidence type="ECO:0000313" key="4">
    <source>
        <dbReference type="Proteomes" id="UP001497525"/>
    </source>
</evidence>
<keyword evidence="2" id="KW-0472">Membrane</keyword>
<feature type="transmembrane region" description="Helical" evidence="2">
    <location>
        <begin position="12"/>
        <end position="33"/>
    </location>
</feature>
<evidence type="ECO:0008006" key="5">
    <source>
        <dbReference type="Google" id="ProtNLM"/>
    </source>
</evidence>
<comment type="similarity">
    <text evidence="1">Belongs to the NDRG family.</text>
</comment>
<evidence type="ECO:0000256" key="2">
    <source>
        <dbReference type="SAM" id="Phobius"/>
    </source>
</evidence>
<dbReference type="Pfam" id="PF03096">
    <property type="entry name" value="Ndr"/>
    <property type="match status" value="1"/>
</dbReference>